<evidence type="ECO:0000313" key="3">
    <source>
        <dbReference type="Proteomes" id="UP001597112"/>
    </source>
</evidence>
<sequence>MQKYLSIILPILFLWISSCDHEESARSEATEHKKITLTDLDHEPVVKDLLAKIQNPATNGRISTLEIADAFFKYEDSDSGILNYTFRLPDDSPDYFENLVLSQYEDGFYGFIYRYIPDGPYIAGDSFKGTFQQYNLTGELLREFILPTAQDSAAAGGRTQLMNQCVKSIEQTCTTIYEVETRTDYPCHCQYDHKTEVSTVCAFSFNRGWCDDMTGIPPAGGGDGGTYVGASDATPRSGGSGGSTGTPKPVKKNPVVVVPPNDDDIIYDKVKSPCLRATVKKLISKDLTNDINIAILKIFETNPHMNLIIEEDPALGNTPGRTKVTNEKNPFNVTIWLNPNLENSSSEYAAAVVYHEAMHAYLNANKEVQDELEQHVKMADEYIVWLSDALSEAFPSLSRRSANALALAGLRQVMLSNPPYFDSLIKTYGFENFKELTSLLEEYRSGTKGTSCN</sequence>
<comment type="caution">
    <text evidence="2">The sequence shown here is derived from an EMBL/GenBank/DDBJ whole genome shotgun (WGS) entry which is preliminary data.</text>
</comment>
<keyword evidence="3" id="KW-1185">Reference proteome</keyword>
<feature type="region of interest" description="Disordered" evidence="1">
    <location>
        <begin position="221"/>
        <end position="257"/>
    </location>
</feature>
<proteinExistence type="predicted"/>
<protein>
    <submittedName>
        <fullName evidence="2">Uncharacterized protein</fullName>
    </submittedName>
</protein>
<accession>A0ABW3JYM4</accession>
<name>A0ABW3JYM4_9BACT</name>
<dbReference type="EMBL" id="JBHTKA010000001">
    <property type="protein sequence ID" value="MFD0998261.1"/>
    <property type="molecule type" value="Genomic_DNA"/>
</dbReference>
<gene>
    <name evidence="2" type="ORF">ACFQ21_03045</name>
</gene>
<dbReference type="PROSITE" id="PS51257">
    <property type="entry name" value="PROKAR_LIPOPROTEIN"/>
    <property type="match status" value="1"/>
</dbReference>
<feature type="compositionally biased region" description="Low complexity" evidence="1">
    <location>
        <begin position="245"/>
        <end position="257"/>
    </location>
</feature>
<evidence type="ECO:0000313" key="2">
    <source>
        <dbReference type="EMBL" id="MFD0998261.1"/>
    </source>
</evidence>
<dbReference type="Proteomes" id="UP001597112">
    <property type="component" value="Unassembled WGS sequence"/>
</dbReference>
<evidence type="ECO:0000256" key="1">
    <source>
        <dbReference type="SAM" id="MobiDB-lite"/>
    </source>
</evidence>
<reference evidence="3" key="1">
    <citation type="journal article" date="2019" name="Int. J. Syst. Evol. Microbiol.">
        <title>The Global Catalogue of Microorganisms (GCM) 10K type strain sequencing project: providing services to taxonomists for standard genome sequencing and annotation.</title>
        <authorList>
            <consortium name="The Broad Institute Genomics Platform"/>
            <consortium name="The Broad Institute Genome Sequencing Center for Infectious Disease"/>
            <person name="Wu L."/>
            <person name="Ma J."/>
        </authorList>
    </citation>
    <scope>NUCLEOTIDE SEQUENCE [LARGE SCALE GENOMIC DNA]</scope>
    <source>
        <strain evidence="3">CCUG 58938</strain>
    </source>
</reference>
<dbReference type="RefSeq" id="WP_377574659.1">
    <property type="nucleotide sequence ID" value="NZ_JBHTKA010000001.1"/>
</dbReference>
<organism evidence="2 3">
    <name type="scientific">Ohtaekwangia kribbensis</name>
    <dbReference type="NCBI Taxonomy" id="688913"/>
    <lineage>
        <taxon>Bacteria</taxon>
        <taxon>Pseudomonadati</taxon>
        <taxon>Bacteroidota</taxon>
        <taxon>Cytophagia</taxon>
        <taxon>Cytophagales</taxon>
        <taxon>Fulvivirgaceae</taxon>
        <taxon>Ohtaekwangia</taxon>
    </lineage>
</organism>